<feature type="non-terminal residue" evidence="1">
    <location>
        <position position="110"/>
    </location>
</feature>
<comment type="caution">
    <text evidence="1">The sequence shown here is derived from an EMBL/GenBank/DDBJ whole genome shotgun (WGS) entry which is preliminary data.</text>
</comment>
<reference evidence="1" key="1">
    <citation type="journal article" date="2020" name="Nat. Commun.">
        <title>Large-scale genome sequencing of mycorrhizal fungi provides insights into the early evolution of symbiotic traits.</title>
        <authorList>
            <person name="Miyauchi S."/>
            <person name="Kiss E."/>
            <person name="Kuo A."/>
            <person name="Drula E."/>
            <person name="Kohler A."/>
            <person name="Sanchez-Garcia M."/>
            <person name="Morin E."/>
            <person name="Andreopoulos B."/>
            <person name="Barry K.W."/>
            <person name="Bonito G."/>
            <person name="Buee M."/>
            <person name="Carver A."/>
            <person name="Chen C."/>
            <person name="Cichocki N."/>
            <person name="Clum A."/>
            <person name="Culley D."/>
            <person name="Crous P.W."/>
            <person name="Fauchery L."/>
            <person name="Girlanda M."/>
            <person name="Hayes R.D."/>
            <person name="Keri Z."/>
            <person name="LaButti K."/>
            <person name="Lipzen A."/>
            <person name="Lombard V."/>
            <person name="Magnuson J."/>
            <person name="Maillard F."/>
            <person name="Murat C."/>
            <person name="Nolan M."/>
            <person name="Ohm R.A."/>
            <person name="Pangilinan J."/>
            <person name="Pereira M.F."/>
            <person name="Perotto S."/>
            <person name="Peter M."/>
            <person name="Pfister S."/>
            <person name="Riley R."/>
            <person name="Sitrit Y."/>
            <person name="Stielow J.B."/>
            <person name="Szollosi G."/>
            <person name="Zifcakova L."/>
            <person name="Stursova M."/>
            <person name="Spatafora J.W."/>
            <person name="Tedersoo L."/>
            <person name="Vaario L.M."/>
            <person name="Yamada A."/>
            <person name="Yan M."/>
            <person name="Wang P."/>
            <person name="Xu J."/>
            <person name="Bruns T."/>
            <person name="Baldrian P."/>
            <person name="Vilgalys R."/>
            <person name="Dunand C."/>
            <person name="Henrissat B."/>
            <person name="Grigoriev I.V."/>
            <person name="Hibbett D."/>
            <person name="Nagy L.G."/>
            <person name="Martin F.M."/>
        </authorList>
    </citation>
    <scope>NUCLEOTIDE SEQUENCE</scope>
    <source>
        <strain evidence="1">UP504</strain>
    </source>
</reference>
<keyword evidence="2" id="KW-1185">Reference proteome</keyword>
<dbReference type="Pfam" id="PF18758">
    <property type="entry name" value="KDZ"/>
    <property type="match status" value="1"/>
</dbReference>
<dbReference type="Proteomes" id="UP000886523">
    <property type="component" value="Unassembled WGS sequence"/>
</dbReference>
<gene>
    <name evidence="1" type="ORF">BS47DRAFT_1274292</name>
</gene>
<dbReference type="InterPro" id="IPR040521">
    <property type="entry name" value="KDZ"/>
</dbReference>
<dbReference type="EMBL" id="MU128989">
    <property type="protein sequence ID" value="KAF9512227.1"/>
    <property type="molecule type" value="Genomic_DNA"/>
</dbReference>
<dbReference type="AlphaFoldDB" id="A0A9P6DSJ8"/>
<evidence type="ECO:0008006" key="3">
    <source>
        <dbReference type="Google" id="ProtNLM"/>
    </source>
</evidence>
<feature type="non-terminal residue" evidence="1">
    <location>
        <position position="1"/>
    </location>
</feature>
<dbReference type="OrthoDB" id="3257768at2759"/>
<evidence type="ECO:0000313" key="2">
    <source>
        <dbReference type="Proteomes" id="UP000886523"/>
    </source>
</evidence>
<accession>A0A9P6DSJ8</accession>
<evidence type="ECO:0000313" key="1">
    <source>
        <dbReference type="EMBL" id="KAF9512227.1"/>
    </source>
</evidence>
<organism evidence="1 2">
    <name type="scientific">Hydnum rufescens UP504</name>
    <dbReference type="NCBI Taxonomy" id="1448309"/>
    <lineage>
        <taxon>Eukaryota</taxon>
        <taxon>Fungi</taxon>
        <taxon>Dikarya</taxon>
        <taxon>Basidiomycota</taxon>
        <taxon>Agaricomycotina</taxon>
        <taxon>Agaricomycetes</taxon>
        <taxon>Cantharellales</taxon>
        <taxon>Hydnaceae</taxon>
        <taxon>Hydnum</taxon>
    </lineage>
</organism>
<sequence>LHSVLLSYDIFCQWIKKQAVRHAQLPPLLCLDSKTQLTGVIPKFHLPAHKQQCHMKFSLNLRPGAGRKDGEGIERDWANINPTANSTKEMGKGSWHNTIDDLFGGWNYCK</sequence>
<protein>
    <recommendedName>
        <fullName evidence="3">Transposase</fullName>
    </recommendedName>
</protein>
<name>A0A9P6DSJ8_9AGAM</name>
<proteinExistence type="predicted"/>